<keyword evidence="4" id="KW-1185">Reference proteome</keyword>
<dbReference type="Gene3D" id="3.30.450.20">
    <property type="entry name" value="PAS domain"/>
    <property type="match status" value="1"/>
</dbReference>
<dbReference type="PANTHER" id="PTHR45138:SF6">
    <property type="entry name" value="DIGUANYLATE CYCLASE DGCN"/>
    <property type="match status" value="1"/>
</dbReference>
<dbReference type="NCBIfam" id="TIGR00229">
    <property type="entry name" value="sensory_box"/>
    <property type="match status" value="1"/>
</dbReference>
<organism evidence="3 4">
    <name type="scientific">Halanaerobium praevalens (strain ATCC 33744 / DSM 2228 / GSL)</name>
    <dbReference type="NCBI Taxonomy" id="572479"/>
    <lineage>
        <taxon>Bacteria</taxon>
        <taxon>Bacillati</taxon>
        <taxon>Bacillota</taxon>
        <taxon>Clostridia</taxon>
        <taxon>Halanaerobiales</taxon>
        <taxon>Halanaerobiaceae</taxon>
        <taxon>Halanaerobium</taxon>
    </lineage>
</organism>
<dbReference type="InterPro" id="IPR013655">
    <property type="entry name" value="PAS_fold_3"/>
</dbReference>
<dbReference type="SMART" id="SM00267">
    <property type="entry name" value="GGDEF"/>
    <property type="match status" value="1"/>
</dbReference>
<dbReference type="PROSITE" id="PS50112">
    <property type="entry name" value="PAS"/>
    <property type="match status" value="1"/>
</dbReference>
<dbReference type="EMBL" id="CP002175">
    <property type="protein sequence ID" value="ADO77261.1"/>
    <property type="molecule type" value="Genomic_DNA"/>
</dbReference>
<dbReference type="GO" id="GO:1902201">
    <property type="term" value="P:negative regulation of bacterial-type flagellum-dependent cell motility"/>
    <property type="evidence" value="ECO:0007669"/>
    <property type="project" value="TreeGrafter"/>
</dbReference>
<reference evidence="4" key="1">
    <citation type="submission" date="2010-10" db="EMBL/GenBank/DDBJ databases">
        <title>The complete genome of Halanaerobium praevalens DSM 2228.</title>
        <authorList>
            <consortium name="US DOE Joint Genome Institute (JGI-PGF)"/>
            <person name="Lucas S."/>
            <person name="Copeland A."/>
            <person name="Lapidus A."/>
            <person name="Glavina del Rio T."/>
            <person name="Dalin E."/>
            <person name="Tice H."/>
            <person name="Bruce D."/>
            <person name="Goodwin L."/>
            <person name="Pitluck S."/>
            <person name="Kyrpides N."/>
            <person name="Mavromatis K."/>
            <person name="Ivanova N."/>
            <person name="Ovchinnikova G."/>
            <person name="Chertkov O."/>
            <person name="Detter J.C."/>
            <person name="Han C."/>
            <person name="Larimer F."/>
            <person name="Land M."/>
            <person name="Hauser L."/>
            <person name="Markowitz V."/>
            <person name="Cheng J.-F."/>
            <person name="Hugenholtz P."/>
            <person name="Woyke T."/>
            <person name="Wu D."/>
            <person name="Tindall B."/>
            <person name="Pomrenke H.G."/>
            <person name="Brambilla E."/>
            <person name="Klenk H.-P."/>
            <person name="Eisen J.A."/>
        </authorList>
    </citation>
    <scope>NUCLEOTIDE SEQUENCE [LARGE SCALE GENOMIC DNA]</scope>
    <source>
        <strain evidence="4">ATCC 33744 / DSM 2228 / GSL</strain>
    </source>
</reference>
<dbReference type="InterPro" id="IPR050469">
    <property type="entry name" value="Diguanylate_Cyclase"/>
</dbReference>
<dbReference type="PROSITE" id="PS50887">
    <property type="entry name" value="GGDEF"/>
    <property type="match status" value="1"/>
</dbReference>
<dbReference type="Proteomes" id="UP000006866">
    <property type="component" value="Chromosome"/>
</dbReference>
<name>E3DLR4_HALPG</name>
<evidence type="ECO:0000259" key="2">
    <source>
        <dbReference type="PROSITE" id="PS50887"/>
    </source>
</evidence>
<dbReference type="RefSeq" id="WP_014553291.1">
    <property type="nucleotide sequence ID" value="NC_017455.1"/>
</dbReference>
<dbReference type="SUPFAM" id="SSF55073">
    <property type="entry name" value="Nucleotide cyclase"/>
    <property type="match status" value="1"/>
</dbReference>
<feature type="domain" description="GGDEF" evidence="2">
    <location>
        <begin position="155"/>
        <end position="277"/>
    </location>
</feature>
<dbReference type="NCBIfam" id="TIGR00254">
    <property type="entry name" value="GGDEF"/>
    <property type="match status" value="1"/>
</dbReference>
<protein>
    <submittedName>
        <fullName evidence="3">Diguanylate cyclase with PAS/PAC sensor</fullName>
    </submittedName>
</protein>
<dbReference type="KEGG" id="hpk:Hprae_1110"/>
<dbReference type="PATRIC" id="fig|572479.3.peg.1122"/>
<dbReference type="eggNOG" id="COG2199">
    <property type="taxonomic scope" value="Bacteria"/>
</dbReference>
<dbReference type="InterPro" id="IPR000014">
    <property type="entry name" value="PAS"/>
</dbReference>
<evidence type="ECO:0000313" key="3">
    <source>
        <dbReference type="EMBL" id="ADO77261.1"/>
    </source>
</evidence>
<dbReference type="Gene3D" id="3.30.70.270">
    <property type="match status" value="1"/>
</dbReference>
<dbReference type="STRING" id="572479.Hprae_1110"/>
<dbReference type="Pfam" id="PF00990">
    <property type="entry name" value="GGDEF"/>
    <property type="match status" value="1"/>
</dbReference>
<dbReference type="SUPFAM" id="SSF55785">
    <property type="entry name" value="PYP-like sensor domain (PAS domain)"/>
    <property type="match status" value="1"/>
</dbReference>
<proteinExistence type="predicted"/>
<dbReference type="CDD" id="cd01949">
    <property type="entry name" value="GGDEF"/>
    <property type="match status" value="1"/>
</dbReference>
<dbReference type="PANTHER" id="PTHR45138">
    <property type="entry name" value="REGULATORY COMPONENTS OF SENSORY TRANSDUCTION SYSTEM"/>
    <property type="match status" value="1"/>
</dbReference>
<accession>E3DLR4</accession>
<dbReference type="HOGENOM" id="CLU_000445_11_4_9"/>
<evidence type="ECO:0000259" key="1">
    <source>
        <dbReference type="PROSITE" id="PS50112"/>
    </source>
</evidence>
<dbReference type="Pfam" id="PF08447">
    <property type="entry name" value="PAS_3"/>
    <property type="match status" value="1"/>
</dbReference>
<reference evidence="3 4" key="2">
    <citation type="journal article" date="2011" name="Stand. Genomic Sci.">
        <title>Complete genome sequence of the extremely halophilic Halanaerobium praevalens type strain (GSL).</title>
        <authorList>
            <person name="Ivanova N."/>
            <person name="Sikorski J."/>
            <person name="Chertkov O."/>
            <person name="Nolan M."/>
            <person name="Lucas S."/>
            <person name="Hammon N."/>
            <person name="Deshpande S."/>
            <person name="Cheng J.F."/>
            <person name="Tapia R."/>
            <person name="Han C."/>
            <person name="Goodwin L."/>
            <person name="Pitluck S."/>
            <person name="Huntemann M."/>
            <person name="Liolios K."/>
            <person name="Pagani I."/>
            <person name="Mavromatis K."/>
            <person name="Ovchinikova G."/>
            <person name="Pati A."/>
            <person name="Chen A."/>
            <person name="Palaniappan K."/>
            <person name="Land M."/>
            <person name="Hauser L."/>
            <person name="Brambilla E.M."/>
            <person name="Kannan K.P."/>
            <person name="Rohde M."/>
            <person name="Tindall B.J."/>
            <person name="Goker M."/>
            <person name="Detter J.C."/>
            <person name="Woyke T."/>
            <person name="Bristow J."/>
            <person name="Eisen J.A."/>
            <person name="Markowitz V."/>
            <person name="Hugenholtz P."/>
            <person name="Kyrpides N.C."/>
            <person name="Klenk H.P."/>
            <person name="Lapidus A."/>
        </authorList>
    </citation>
    <scope>NUCLEOTIDE SEQUENCE [LARGE SCALE GENOMIC DNA]</scope>
    <source>
        <strain evidence="4">ATCC 33744 / DSM 2228 / GSL</strain>
    </source>
</reference>
<dbReference type="InterPro" id="IPR043128">
    <property type="entry name" value="Rev_trsase/Diguanyl_cyclase"/>
</dbReference>
<dbReference type="AlphaFoldDB" id="E3DLR4"/>
<evidence type="ECO:0000313" key="4">
    <source>
        <dbReference type="Proteomes" id="UP000006866"/>
    </source>
</evidence>
<dbReference type="InterPro" id="IPR000160">
    <property type="entry name" value="GGDEF_dom"/>
</dbReference>
<feature type="domain" description="PAS" evidence="1">
    <location>
        <begin position="3"/>
        <end position="76"/>
    </location>
</feature>
<dbReference type="CDD" id="cd00130">
    <property type="entry name" value="PAS"/>
    <property type="match status" value="1"/>
</dbReference>
<dbReference type="GO" id="GO:0043709">
    <property type="term" value="P:cell adhesion involved in single-species biofilm formation"/>
    <property type="evidence" value="ECO:0007669"/>
    <property type="project" value="TreeGrafter"/>
</dbReference>
<dbReference type="GO" id="GO:0052621">
    <property type="term" value="F:diguanylate cyclase activity"/>
    <property type="evidence" value="ECO:0007669"/>
    <property type="project" value="TreeGrafter"/>
</dbReference>
<dbReference type="InterPro" id="IPR035965">
    <property type="entry name" value="PAS-like_dom_sf"/>
</dbReference>
<gene>
    <name evidence="3" type="ordered locus">Hprae_1110</name>
</gene>
<sequence>MLNDLSLKTILNNLTMGIAILDKNRKFIYINDLTTKITGYTLADIKNLDVAFKLAFPNFEKRNEVRENFKNKIAKGKHYNQVINIRTKNNKNKFIEFRVNPLENGYLLVNLMDVSKRVEQEAEIKYLSYHDGLTNLYNRRYFEAEMERMNHSRNYPISIIIGDLDNLKIINDTYGHLNGDQYLKKSAEILKKTLRTEDIIARIGGDEFAVLLPKTGTKAAKIICKRIINQFKNYNSENKYLNDFKISLGFATAAAIKKDLFEIYNQADKNMYKNKGR</sequence>
<dbReference type="GO" id="GO:0005886">
    <property type="term" value="C:plasma membrane"/>
    <property type="evidence" value="ECO:0007669"/>
    <property type="project" value="TreeGrafter"/>
</dbReference>
<dbReference type="InterPro" id="IPR029787">
    <property type="entry name" value="Nucleotide_cyclase"/>
</dbReference>